<organism evidence="1">
    <name type="scientific">uncultured Caudovirales phage</name>
    <dbReference type="NCBI Taxonomy" id="2100421"/>
    <lineage>
        <taxon>Viruses</taxon>
        <taxon>Duplodnaviria</taxon>
        <taxon>Heunggongvirae</taxon>
        <taxon>Uroviricota</taxon>
        <taxon>Caudoviricetes</taxon>
        <taxon>Peduoviridae</taxon>
        <taxon>Maltschvirus</taxon>
        <taxon>Maltschvirus maltsch</taxon>
    </lineage>
</organism>
<sequence length="131" mass="14515">MAKKETKITGKTFHVYSKLANNNSFIEWLRGGADVNTKGRVVHIAGGANVITKSLITPLGVHTEISEDDANFLRQDEHFKKHVSEGFMSLQERSVDIESIVVDMGDKVDKSAPLTTADQEDFNKLPTKVMV</sequence>
<evidence type="ECO:0000313" key="1">
    <source>
        <dbReference type="EMBL" id="CAB4132158.1"/>
    </source>
</evidence>
<name>A0A6J5LC34_9CAUD</name>
<proteinExistence type="predicted"/>
<accession>A0A6J5LC34</accession>
<gene>
    <name evidence="1" type="ORF">UFOVP138_63</name>
</gene>
<reference evidence="1" key="1">
    <citation type="submission" date="2020-04" db="EMBL/GenBank/DDBJ databases">
        <authorList>
            <person name="Chiriac C."/>
            <person name="Salcher M."/>
            <person name="Ghai R."/>
            <person name="Kavagutti S V."/>
        </authorList>
    </citation>
    <scope>NUCLEOTIDE SEQUENCE</scope>
</reference>
<dbReference type="EMBL" id="LR796256">
    <property type="protein sequence ID" value="CAB4132158.1"/>
    <property type="molecule type" value="Genomic_DNA"/>
</dbReference>
<protein>
    <submittedName>
        <fullName evidence="1">Uncharacterized protein</fullName>
    </submittedName>
</protein>